<dbReference type="OrthoDB" id="5654088at2"/>
<keyword evidence="1" id="KW-1133">Transmembrane helix</keyword>
<evidence type="ECO:0000313" key="3">
    <source>
        <dbReference type="Proteomes" id="UP000054997"/>
    </source>
</evidence>
<dbReference type="Proteomes" id="UP000054997">
    <property type="component" value="Unassembled WGS sequence"/>
</dbReference>
<keyword evidence="1" id="KW-0812">Transmembrane</keyword>
<proteinExistence type="predicted"/>
<evidence type="ECO:0000313" key="2">
    <source>
        <dbReference type="EMBL" id="KTD22940.1"/>
    </source>
</evidence>
<dbReference type="PATRIC" id="fig|45068.5.peg.350"/>
<organism evidence="2 3">
    <name type="scientific">Legionella londiniensis</name>
    <dbReference type="NCBI Taxonomy" id="45068"/>
    <lineage>
        <taxon>Bacteria</taxon>
        <taxon>Pseudomonadati</taxon>
        <taxon>Pseudomonadota</taxon>
        <taxon>Gammaproteobacteria</taxon>
        <taxon>Legionellales</taxon>
        <taxon>Legionellaceae</taxon>
        <taxon>Legionella</taxon>
    </lineage>
</organism>
<dbReference type="EMBL" id="LNYK01000003">
    <property type="protein sequence ID" value="KTD22940.1"/>
    <property type="molecule type" value="Genomic_DNA"/>
</dbReference>
<feature type="transmembrane region" description="Helical" evidence="1">
    <location>
        <begin position="83"/>
        <end position="103"/>
    </location>
</feature>
<name>A0A0W0VRX4_9GAMM</name>
<reference evidence="2 3" key="1">
    <citation type="submission" date="2015-11" db="EMBL/GenBank/DDBJ databases">
        <title>Genomic analysis of 38 Legionella species identifies large and diverse effector repertoires.</title>
        <authorList>
            <person name="Burstein D."/>
            <person name="Amaro F."/>
            <person name="Zusman T."/>
            <person name="Lifshitz Z."/>
            <person name="Cohen O."/>
            <person name="Gilbert J.A."/>
            <person name="Pupko T."/>
            <person name="Shuman H.A."/>
            <person name="Segal G."/>
        </authorList>
    </citation>
    <scope>NUCLEOTIDE SEQUENCE [LARGE SCALE GENOMIC DNA]</scope>
    <source>
        <strain evidence="2 3">ATCC 49505</strain>
    </source>
</reference>
<dbReference type="RefSeq" id="WP_058528394.1">
    <property type="nucleotide sequence ID" value="NZ_CAAAHZ010000004.1"/>
</dbReference>
<keyword evidence="1" id="KW-0472">Membrane</keyword>
<feature type="transmembrane region" description="Helical" evidence="1">
    <location>
        <begin position="6"/>
        <end position="36"/>
    </location>
</feature>
<gene>
    <name evidence="2" type="ORF">Llon_0330</name>
</gene>
<dbReference type="STRING" id="45068.Llon_0330"/>
<sequence length="104" mass="12206">MLKQSIIYLVASILVVLFAKYIYLIILYIDMTYVYINVKLAPIFSRSALGILIRKIVTLTVIPIALSAIPALIYWVIKRRFMPYFIQLVWLFWVIIVLSKILIR</sequence>
<dbReference type="AlphaFoldDB" id="A0A0W0VRX4"/>
<feature type="transmembrane region" description="Helical" evidence="1">
    <location>
        <begin position="56"/>
        <end position="77"/>
    </location>
</feature>
<evidence type="ECO:0000256" key="1">
    <source>
        <dbReference type="SAM" id="Phobius"/>
    </source>
</evidence>
<accession>A0A0W0VRX4</accession>
<protein>
    <submittedName>
        <fullName evidence="2">Uncharacterized protein</fullName>
    </submittedName>
</protein>
<comment type="caution">
    <text evidence="2">The sequence shown here is derived from an EMBL/GenBank/DDBJ whole genome shotgun (WGS) entry which is preliminary data.</text>
</comment>
<keyword evidence="3" id="KW-1185">Reference proteome</keyword>